<dbReference type="PANTHER" id="PTHR42885">
    <property type="entry name" value="HISTIDINOL-PHOSPHATE AMINOTRANSFERASE-RELATED"/>
    <property type="match status" value="1"/>
</dbReference>
<evidence type="ECO:0000256" key="5">
    <source>
        <dbReference type="ARBA" id="ARBA00022573"/>
    </source>
</evidence>
<dbReference type="CDD" id="cd00609">
    <property type="entry name" value="AAT_like"/>
    <property type="match status" value="1"/>
</dbReference>
<dbReference type="Gene3D" id="3.90.1150.10">
    <property type="entry name" value="Aspartate Aminotransferase, domain 1"/>
    <property type="match status" value="1"/>
</dbReference>
<evidence type="ECO:0000259" key="10">
    <source>
        <dbReference type="Pfam" id="PF00155"/>
    </source>
</evidence>
<comment type="pathway">
    <text evidence="3">Cofactor biosynthesis; adenosylcobalamin biosynthesis.</text>
</comment>
<dbReference type="AlphaFoldDB" id="A0A1M6SE84"/>
<protein>
    <recommendedName>
        <fullName evidence="4">threonine-phosphate decarboxylase</fullName>
        <ecNumber evidence="4">4.1.1.81</ecNumber>
    </recommendedName>
    <alternativeName>
        <fullName evidence="8">L-threonine-O-3-phosphate decarboxylase</fullName>
    </alternativeName>
</protein>
<dbReference type="UniPathway" id="UPA00148"/>
<sequence length="355" mass="40056">MQRHGGNVWLAQQTYGITANELIDFSANINPLGPSPRAMEALERAKAYIRHYPEPQAETLRLKLASLWNLPEDMIIVGNGAAELIYALGRVLRPRRVLLPVPTFSEYAESFAEQERIAIYLKRDNYFSLQPEKLYPLLEPENLLVICNPNNPTGQLINRVELRGLLEQAKEKATWVLLDEAFMDFVQPQQSLLEELSLYPNLIIVRSLTKMYALPGLRLGYLAAAPQIIKKLYKTLPPWRVNVLAQAAGLASLQDQAYFNQTLALVNRQKEFLVNALAAIPGLTPLPAAANFILVECRNSGFTAAAIKDYLAPRGILLRLCHNFAGLDEHYFRVAVRTEGENHKLLQNLQQFLKD</sequence>
<dbReference type="PANTHER" id="PTHR42885:SF1">
    <property type="entry name" value="THREONINE-PHOSPHATE DECARBOXYLASE"/>
    <property type="match status" value="1"/>
</dbReference>
<feature type="domain" description="Aminotransferase class I/classII large" evidence="10">
    <location>
        <begin position="21"/>
        <end position="348"/>
    </location>
</feature>
<evidence type="ECO:0000256" key="3">
    <source>
        <dbReference type="ARBA" id="ARBA00004953"/>
    </source>
</evidence>
<keyword evidence="6" id="KW-0663">Pyridoxal phosphate</keyword>
<dbReference type="RefSeq" id="WP_072913393.1">
    <property type="nucleotide sequence ID" value="NZ_FRAR01000013.1"/>
</dbReference>
<dbReference type="GO" id="GO:0048472">
    <property type="term" value="F:threonine-phosphate decarboxylase activity"/>
    <property type="evidence" value="ECO:0007669"/>
    <property type="project" value="UniProtKB-EC"/>
</dbReference>
<dbReference type="OrthoDB" id="9813612at2"/>
<dbReference type="EMBL" id="FRAR01000013">
    <property type="protein sequence ID" value="SHK43094.1"/>
    <property type="molecule type" value="Genomic_DNA"/>
</dbReference>
<dbReference type="GO" id="GO:0030170">
    <property type="term" value="F:pyridoxal phosphate binding"/>
    <property type="evidence" value="ECO:0007669"/>
    <property type="project" value="InterPro"/>
</dbReference>
<dbReference type="Gene3D" id="3.40.640.10">
    <property type="entry name" value="Type I PLP-dependent aspartate aminotransferase-like (Major domain)"/>
    <property type="match status" value="1"/>
</dbReference>
<dbReference type="Pfam" id="PF00155">
    <property type="entry name" value="Aminotran_1_2"/>
    <property type="match status" value="1"/>
</dbReference>
<dbReference type="SUPFAM" id="SSF53383">
    <property type="entry name" value="PLP-dependent transferases"/>
    <property type="match status" value="1"/>
</dbReference>
<keyword evidence="5" id="KW-0169">Cobalamin biosynthesis</keyword>
<proteinExistence type="predicted"/>
<name>A0A1M6SE84_9FIRM</name>
<evidence type="ECO:0000256" key="6">
    <source>
        <dbReference type="ARBA" id="ARBA00022898"/>
    </source>
</evidence>
<dbReference type="InterPro" id="IPR004839">
    <property type="entry name" value="Aminotransferase_I/II_large"/>
</dbReference>
<dbReference type="InterPro" id="IPR015424">
    <property type="entry name" value="PyrdxlP-dep_Trfase"/>
</dbReference>
<comment type="function">
    <text evidence="2">Decarboxylates L-threonine-O-3-phosphate to yield (R)-1-amino-2-propanol O-2-phosphate, the precursor for the linkage between the nucleotide loop and the corrin ring in cobalamin.</text>
</comment>
<evidence type="ECO:0000313" key="12">
    <source>
        <dbReference type="Proteomes" id="UP000183997"/>
    </source>
</evidence>
<dbReference type="InterPro" id="IPR004838">
    <property type="entry name" value="NHTrfase_class1_PyrdxlP-BS"/>
</dbReference>
<dbReference type="PROSITE" id="PS00105">
    <property type="entry name" value="AA_TRANSFER_CLASS_1"/>
    <property type="match status" value="1"/>
</dbReference>
<dbReference type="EC" id="4.1.1.81" evidence="4"/>
<gene>
    <name evidence="11" type="ORF">SAMN02745123_01842</name>
</gene>
<evidence type="ECO:0000256" key="1">
    <source>
        <dbReference type="ARBA" id="ARBA00001933"/>
    </source>
</evidence>
<evidence type="ECO:0000256" key="2">
    <source>
        <dbReference type="ARBA" id="ARBA00003444"/>
    </source>
</evidence>
<comment type="cofactor">
    <cofactor evidence="1">
        <name>pyridoxal 5'-phosphate</name>
        <dbReference type="ChEBI" id="CHEBI:597326"/>
    </cofactor>
</comment>
<evidence type="ECO:0000313" key="11">
    <source>
        <dbReference type="EMBL" id="SHK43094.1"/>
    </source>
</evidence>
<evidence type="ECO:0000256" key="7">
    <source>
        <dbReference type="ARBA" id="ARBA00023239"/>
    </source>
</evidence>
<dbReference type="InterPro" id="IPR015421">
    <property type="entry name" value="PyrdxlP-dep_Trfase_major"/>
</dbReference>
<evidence type="ECO:0000256" key="9">
    <source>
        <dbReference type="ARBA" id="ARBA00048531"/>
    </source>
</evidence>
<organism evidence="11 12">
    <name type="scientific">Desulforamulus aeronauticus DSM 10349</name>
    <dbReference type="NCBI Taxonomy" id="1121421"/>
    <lineage>
        <taxon>Bacteria</taxon>
        <taxon>Bacillati</taxon>
        <taxon>Bacillota</taxon>
        <taxon>Clostridia</taxon>
        <taxon>Eubacteriales</taxon>
        <taxon>Peptococcaceae</taxon>
        <taxon>Desulforamulus</taxon>
    </lineage>
</organism>
<dbReference type="InterPro" id="IPR015422">
    <property type="entry name" value="PyrdxlP-dep_Trfase_small"/>
</dbReference>
<dbReference type="Proteomes" id="UP000183997">
    <property type="component" value="Unassembled WGS sequence"/>
</dbReference>
<keyword evidence="12" id="KW-1185">Reference proteome</keyword>
<reference evidence="12" key="1">
    <citation type="submission" date="2016-11" db="EMBL/GenBank/DDBJ databases">
        <authorList>
            <person name="Varghese N."/>
            <person name="Submissions S."/>
        </authorList>
    </citation>
    <scope>NUCLEOTIDE SEQUENCE [LARGE SCALE GENOMIC DNA]</scope>
    <source>
        <strain evidence="12">DSM 10349</strain>
    </source>
</reference>
<keyword evidence="7" id="KW-0456">Lyase</keyword>
<dbReference type="NCBIfam" id="TIGR01140">
    <property type="entry name" value="L_thr_O3P_dcar"/>
    <property type="match status" value="1"/>
</dbReference>
<evidence type="ECO:0000256" key="8">
    <source>
        <dbReference type="ARBA" id="ARBA00029996"/>
    </source>
</evidence>
<evidence type="ECO:0000256" key="4">
    <source>
        <dbReference type="ARBA" id="ARBA00012285"/>
    </source>
</evidence>
<dbReference type="InterPro" id="IPR005860">
    <property type="entry name" value="CobD"/>
</dbReference>
<dbReference type="STRING" id="1121421.SAMN02745123_01842"/>
<comment type="catalytic activity">
    <reaction evidence="9">
        <text>O-phospho-L-threonine + H(+) = (R)-1-aminopropan-2-yl phosphate + CO2</text>
        <dbReference type="Rhea" id="RHEA:11492"/>
        <dbReference type="ChEBI" id="CHEBI:15378"/>
        <dbReference type="ChEBI" id="CHEBI:16526"/>
        <dbReference type="ChEBI" id="CHEBI:58563"/>
        <dbReference type="ChEBI" id="CHEBI:58675"/>
        <dbReference type="EC" id="4.1.1.81"/>
    </reaction>
</comment>
<accession>A0A1M6SE84</accession>
<dbReference type="GO" id="GO:0009236">
    <property type="term" value="P:cobalamin biosynthetic process"/>
    <property type="evidence" value="ECO:0007669"/>
    <property type="project" value="UniProtKB-UniPathway"/>
</dbReference>